<keyword evidence="3" id="KW-0731">Sigma factor</keyword>
<evidence type="ECO:0000256" key="1">
    <source>
        <dbReference type="ARBA" id="ARBA00010641"/>
    </source>
</evidence>
<evidence type="ECO:0000256" key="4">
    <source>
        <dbReference type="ARBA" id="ARBA00023163"/>
    </source>
</evidence>
<dbReference type="PANTHER" id="PTHR43133">
    <property type="entry name" value="RNA POLYMERASE ECF-TYPE SIGMA FACTO"/>
    <property type="match status" value="1"/>
</dbReference>
<organism evidence="6 7">
    <name type="scientific">Sphingobacterium chuzhouense</name>
    <dbReference type="NCBI Taxonomy" id="1742264"/>
    <lineage>
        <taxon>Bacteria</taxon>
        <taxon>Pseudomonadati</taxon>
        <taxon>Bacteroidota</taxon>
        <taxon>Sphingobacteriia</taxon>
        <taxon>Sphingobacteriales</taxon>
        <taxon>Sphingobacteriaceae</taxon>
        <taxon>Sphingobacterium</taxon>
    </lineage>
</organism>
<dbReference type="Gene3D" id="1.10.1740.10">
    <property type="match status" value="1"/>
</dbReference>
<evidence type="ECO:0000313" key="7">
    <source>
        <dbReference type="Proteomes" id="UP000651112"/>
    </source>
</evidence>
<accession>A0ABR7XT80</accession>
<dbReference type="InterPro" id="IPR014284">
    <property type="entry name" value="RNA_pol_sigma-70_dom"/>
</dbReference>
<dbReference type="NCBIfam" id="TIGR02985">
    <property type="entry name" value="Sig70_bacteroi1"/>
    <property type="match status" value="1"/>
</dbReference>
<evidence type="ECO:0000313" key="6">
    <source>
        <dbReference type="EMBL" id="MBD1421714.1"/>
    </source>
</evidence>
<keyword evidence="4" id="KW-0804">Transcription</keyword>
<dbReference type="PANTHER" id="PTHR43133:SF46">
    <property type="entry name" value="RNA POLYMERASE SIGMA-70 FACTOR ECF SUBFAMILY"/>
    <property type="match status" value="1"/>
</dbReference>
<dbReference type="CDD" id="cd06171">
    <property type="entry name" value="Sigma70_r4"/>
    <property type="match status" value="1"/>
</dbReference>
<reference evidence="6 7" key="1">
    <citation type="submission" date="2020-08" db="EMBL/GenBank/DDBJ databases">
        <title>Sphingobacterium sp. DN00404 isolated from aquaculture water.</title>
        <authorList>
            <person name="Zhang M."/>
        </authorList>
    </citation>
    <scope>NUCLEOTIDE SEQUENCE [LARGE SCALE GENOMIC DNA]</scope>
    <source>
        <strain evidence="6 7">KCTC 42746</strain>
    </source>
</reference>
<keyword evidence="7" id="KW-1185">Reference proteome</keyword>
<proteinExistence type="inferred from homology"/>
<sequence>MIKQLDKDVLALFITGEEDAFERIYYTYVERVFNVSFFLVKDTGWSDDIVQEVFIKLWENRAKIQSDQDLWTYIYVLTKRLSLNKLRSIKRSYNCFERLWDGLSETSDSTYDIIAAKELKMKIQNFLNSLPPQQKKVFSLSRIDGFSYQEIADQLDISINTVKNHIVQATKSLKKSGLGQEALFLLFFLYF</sequence>
<evidence type="ECO:0000256" key="2">
    <source>
        <dbReference type="ARBA" id="ARBA00023015"/>
    </source>
</evidence>
<dbReference type="InterPro" id="IPR036388">
    <property type="entry name" value="WH-like_DNA-bd_sf"/>
</dbReference>
<dbReference type="InterPro" id="IPR000792">
    <property type="entry name" value="Tscrpt_reg_LuxR_C"/>
</dbReference>
<keyword evidence="2" id="KW-0805">Transcription regulation</keyword>
<comment type="caution">
    <text evidence="6">The sequence shown here is derived from an EMBL/GenBank/DDBJ whole genome shotgun (WGS) entry which is preliminary data.</text>
</comment>
<evidence type="ECO:0000256" key="3">
    <source>
        <dbReference type="ARBA" id="ARBA00023082"/>
    </source>
</evidence>
<dbReference type="RefSeq" id="WP_190313451.1">
    <property type="nucleotide sequence ID" value="NZ_JACNYL010000002.1"/>
</dbReference>
<dbReference type="Pfam" id="PF04542">
    <property type="entry name" value="Sigma70_r2"/>
    <property type="match status" value="1"/>
</dbReference>
<feature type="domain" description="HTH luxR-type" evidence="5">
    <location>
        <begin position="127"/>
        <end position="185"/>
    </location>
</feature>
<dbReference type="Proteomes" id="UP000651112">
    <property type="component" value="Unassembled WGS sequence"/>
</dbReference>
<evidence type="ECO:0000259" key="5">
    <source>
        <dbReference type="SMART" id="SM00421"/>
    </source>
</evidence>
<gene>
    <name evidence="6" type="ORF">H8B21_09065</name>
</gene>
<dbReference type="InterPro" id="IPR007627">
    <property type="entry name" value="RNA_pol_sigma70_r2"/>
</dbReference>
<dbReference type="InterPro" id="IPR013249">
    <property type="entry name" value="RNA_pol_sigma70_r4_t2"/>
</dbReference>
<dbReference type="InterPro" id="IPR039425">
    <property type="entry name" value="RNA_pol_sigma-70-like"/>
</dbReference>
<dbReference type="Pfam" id="PF08281">
    <property type="entry name" value="Sigma70_r4_2"/>
    <property type="match status" value="1"/>
</dbReference>
<comment type="similarity">
    <text evidence="1">Belongs to the sigma-70 factor family. ECF subfamily.</text>
</comment>
<dbReference type="SMART" id="SM00421">
    <property type="entry name" value="HTH_LUXR"/>
    <property type="match status" value="1"/>
</dbReference>
<protein>
    <submittedName>
        <fullName evidence="6">RNA polymerase sigma-70 factor</fullName>
    </submittedName>
</protein>
<dbReference type="EMBL" id="JACNYL010000002">
    <property type="protein sequence ID" value="MBD1421714.1"/>
    <property type="molecule type" value="Genomic_DNA"/>
</dbReference>
<dbReference type="SUPFAM" id="SSF88659">
    <property type="entry name" value="Sigma3 and sigma4 domains of RNA polymerase sigma factors"/>
    <property type="match status" value="1"/>
</dbReference>
<dbReference type="InterPro" id="IPR013325">
    <property type="entry name" value="RNA_pol_sigma_r2"/>
</dbReference>
<dbReference type="Gene3D" id="1.10.10.10">
    <property type="entry name" value="Winged helix-like DNA-binding domain superfamily/Winged helix DNA-binding domain"/>
    <property type="match status" value="1"/>
</dbReference>
<dbReference type="NCBIfam" id="TIGR02937">
    <property type="entry name" value="sigma70-ECF"/>
    <property type="match status" value="1"/>
</dbReference>
<dbReference type="InterPro" id="IPR014327">
    <property type="entry name" value="RNA_pol_sigma70_bacteroid"/>
</dbReference>
<name>A0ABR7XT80_9SPHI</name>
<dbReference type="SUPFAM" id="SSF88946">
    <property type="entry name" value="Sigma2 domain of RNA polymerase sigma factors"/>
    <property type="match status" value="1"/>
</dbReference>
<dbReference type="InterPro" id="IPR013324">
    <property type="entry name" value="RNA_pol_sigma_r3/r4-like"/>
</dbReference>